<name>A0ABT4I7S0_9ACTO</name>
<organism evidence="3 4">
    <name type="scientific">Actinomyces israelii</name>
    <dbReference type="NCBI Taxonomy" id="1659"/>
    <lineage>
        <taxon>Bacteria</taxon>
        <taxon>Bacillati</taxon>
        <taxon>Actinomycetota</taxon>
        <taxon>Actinomycetes</taxon>
        <taxon>Actinomycetales</taxon>
        <taxon>Actinomycetaceae</taxon>
        <taxon>Actinomyces</taxon>
    </lineage>
</organism>
<feature type="chain" id="PRO_5045525308" description="Secreted protein" evidence="2">
    <location>
        <begin position="35"/>
        <end position="447"/>
    </location>
</feature>
<keyword evidence="2" id="KW-0732">Signal</keyword>
<evidence type="ECO:0000256" key="2">
    <source>
        <dbReference type="SAM" id="SignalP"/>
    </source>
</evidence>
<feature type="signal peptide" evidence="2">
    <location>
        <begin position="1"/>
        <end position="34"/>
    </location>
</feature>
<comment type="caution">
    <text evidence="3">The sequence shown here is derived from an EMBL/GenBank/DDBJ whole genome shotgun (WGS) entry which is preliminary data.</text>
</comment>
<evidence type="ECO:0008006" key="5">
    <source>
        <dbReference type="Google" id="ProtNLM"/>
    </source>
</evidence>
<sequence>MRSPTAACRRRFPALPAVLAAVLLVLGAGTHGHAAAPGRALSPSAVGSASPAAPGSASPAAPGSASPSAPGSASPAAPGSASPSAPGSASPAAPGSASPSAAAGGSSRAGSPTAMFMPAPTQADLSDATLEVPEICALEKLPSEATQGATGTVTFSGGEAAPPPSLPEHRQSARTTIKNVTSSVLDGRPVAIATISCNYGGAYVDDAIVAYDSDLSLVATIEPRVFHADIEGRVDDVTIDAVSANAATGDLVLSMSRIGVYGDEGSHASPHSGSAKVLYMWAGRARGYTISDAVYTVGGDKKVRISRTEDVQAFVDAVIAHDDGTAAQWAAPALTGALDNNAPYSGLTVRESYFPKGSTVGECRLLPPISVIGRKPKAFFDGCGSAVVEPSAPSTIVKGNSYQYEAGDIICGLGGAGSRSDEFSHWLMLRGKEDGSVEAYTPGPAGD</sequence>
<reference evidence="3" key="1">
    <citation type="submission" date="2022-10" db="EMBL/GenBank/DDBJ databases">
        <title>Genome sequence of Actinomyces israelii ATCC 10048.</title>
        <authorList>
            <person name="Watt R.M."/>
            <person name="Tong W.M."/>
        </authorList>
    </citation>
    <scope>NUCLEOTIDE SEQUENCE</scope>
    <source>
        <strain evidence="3">ATCC 10048</strain>
    </source>
</reference>
<keyword evidence="4" id="KW-1185">Reference proteome</keyword>
<accession>A0ABT4I7S0</accession>
<dbReference type="Proteomes" id="UP001072034">
    <property type="component" value="Unassembled WGS sequence"/>
</dbReference>
<evidence type="ECO:0000313" key="3">
    <source>
        <dbReference type="EMBL" id="MCZ0857389.1"/>
    </source>
</evidence>
<protein>
    <recommendedName>
        <fullName evidence="5">Secreted protein</fullName>
    </recommendedName>
</protein>
<evidence type="ECO:0000256" key="1">
    <source>
        <dbReference type="SAM" id="MobiDB-lite"/>
    </source>
</evidence>
<dbReference type="RefSeq" id="WP_268916984.1">
    <property type="nucleotide sequence ID" value="NZ_JAPTMY010000007.1"/>
</dbReference>
<feature type="compositionally biased region" description="Low complexity" evidence="1">
    <location>
        <begin position="32"/>
        <end position="112"/>
    </location>
</feature>
<proteinExistence type="predicted"/>
<gene>
    <name evidence="3" type="ORF">OHJ16_04940</name>
</gene>
<feature type="region of interest" description="Disordered" evidence="1">
    <location>
        <begin position="32"/>
        <end position="119"/>
    </location>
</feature>
<dbReference type="EMBL" id="JAPTMY010000007">
    <property type="protein sequence ID" value="MCZ0857389.1"/>
    <property type="molecule type" value="Genomic_DNA"/>
</dbReference>
<evidence type="ECO:0000313" key="4">
    <source>
        <dbReference type="Proteomes" id="UP001072034"/>
    </source>
</evidence>